<keyword evidence="2" id="KW-1185">Reference proteome</keyword>
<protein>
    <submittedName>
        <fullName evidence="1">Uncharacterized protein</fullName>
    </submittedName>
</protein>
<sequence length="89" mass="10411">MKSSDKKQSLKEELQKIQFNKLDEKQIINTAIARLEGGQRDRMVLVYLAQQLRKLALERNLSKEGLDLLTRITRPNFDEDVAFSSITWF</sequence>
<comment type="caution">
    <text evidence="1">The sequence shown here is derived from an EMBL/GenBank/DDBJ whole genome shotgun (WGS) entry which is preliminary data.</text>
</comment>
<reference evidence="1 2" key="1">
    <citation type="journal article" date="2012" name="PLoS ONE">
        <title>Functional divergence in the genus oenococcus as predicted by genome sequencing of the newly-described species, Oenococcus kitaharae.</title>
        <authorList>
            <person name="Borneman A.R."/>
            <person name="McCarthy J.M."/>
            <person name="Chambers P.J."/>
            <person name="Bartowsky E.J."/>
        </authorList>
    </citation>
    <scope>NUCLEOTIDE SEQUENCE [LARGE SCALE GENOMIC DNA]</scope>
    <source>
        <strain evidence="2">DSM17330</strain>
    </source>
</reference>
<dbReference type="AlphaFoldDB" id="G9WF32"/>
<proteinExistence type="predicted"/>
<dbReference type="RefSeq" id="WP_007744967.1">
    <property type="nucleotide sequence ID" value="NZ_CM001398.1"/>
</dbReference>
<accession>G9WF32</accession>
<organism evidence="1 2">
    <name type="scientific">Oenococcus kitaharae DSM 17330</name>
    <dbReference type="NCBI Taxonomy" id="1045004"/>
    <lineage>
        <taxon>Bacteria</taxon>
        <taxon>Bacillati</taxon>
        <taxon>Bacillota</taxon>
        <taxon>Bacilli</taxon>
        <taxon>Lactobacillales</taxon>
        <taxon>Lactobacillaceae</taxon>
        <taxon>Oenococcus</taxon>
    </lineage>
</organism>
<evidence type="ECO:0000313" key="1">
    <source>
        <dbReference type="EMBL" id="EHN58592.1"/>
    </source>
</evidence>
<gene>
    <name evidence="1" type="ORF">OKIT_0476</name>
</gene>
<dbReference type="OrthoDB" id="2339914at2"/>
<evidence type="ECO:0000313" key="2">
    <source>
        <dbReference type="Proteomes" id="UP000004959"/>
    </source>
</evidence>
<dbReference type="Proteomes" id="UP000004959">
    <property type="component" value="Chromosome"/>
</dbReference>
<dbReference type="HOGENOM" id="CLU_189105_0_0_9"/>
<name>G9WF32_9LACO</name>
<dbReference type="EMBL" id="AFVZ01000001">
    <property type="protein sequence ID" value="EHN58592.1"/>
    <property type="molecule type" value="Genomic_DNA"/>
</dbReference>
<dbReference type="PATRIC" id="fig|1045004.4.peg.472"/>